<geneLocation type="plasmid" evidence="1 2">
    <name>pBClin15</name>
</geneLocation>
<organism evidence="1 2">
    <name type="scientific">Bacillus cereus (strain ATCC 14579 / DSM 31 / CCUG 7414 / JCM 2152 / NBRC 15305 / NCIMB 9373 / NCTC 2599 / NRRL B-3711)</name>
    <dbReference type="NCBI Taxonomy" id="226900"/>
    <lineage>
        <taxon>Bacteria</taxon>
        <taxon>Bacillati</taxon>
        <taxon>Bacillota</taxon>
        <taxon>Bacilli</taxon>
        <taxon>Bacillales</taxon>
        <taxon>Bacillaceae</taxon>
        <taxon>Bacillus</taxon>
        <taxon>Bacillus cereus group</taxon>
    </lineage>
</organism>
<dbReference type="EMBL" id="AE016878">
    <property type="protein sequence ID" value="AAP12363.1"/>
    <property type="molecule type" value="Genomic_DNA"/>
</dbReference>
<dbReference type="RefSeq" id="WP_000450149.1">
    <property type="nucleotide sequence ID" value="NC_004721.2"/>
</dbReference>
<sequence>METRYTEHSHFNNWGSTREKEIIRQLLRDTNSVGNINEKFDVLKQQGRNLVRNTDFVKMPYIQSRSKIYTFEATKDSFIPDKKSLFIQSEGYESSTDPNKDFAFLLTETMLQYEQLKVSFWVYPSESNKEMNIRMAYSQGDVVYLGDHDQWNKVSILLDLSAIAKQNNYLYFNMLSSYSIYMTGLEVERYVEETKTYPTSFKQVNDVLTENSSTIQNTKGSIERMIEVAQTYVEKVNTLSYGNIATPYDAKVDPINGKYQIDCSSFANLLIHGIPYDQSRYVKNENVNSKLFFQNLDGYKYRFANEIARYAFEKGYSYKPNSDFSNVEPGDVLFFSWTNREMGGDLAKELRENAFMKIDHVAVFLNKKNESYWSTLQFDNGISSVYYDATNEYMSQCVIAARFPFSSVDSQVQSSNLLYEGDVVRNVSNTTQVYTYTLAEPLKKGKYYSFVFDGNVLTDDCYFVLQVNNKTIYTDYGKKGKYNGITTFYFPYLLDDIADKIAVGIGRSGSTDLNRSAVMNWCMLFEGYERDKTSYVKPAKSFIRNFNLIPSLEADLLTSYAPYYKYAIEGEKMYFNFSLPFNTLRTGNLLLGNIQSDAPKTTQRLPINLIGENYEAINGVLQISWNGDITIVPYNQSVKWRYGLANGCIFKNV</sequence>
<proteinExistence type="predicted"/>
<protein>
    <submittedName>
        <fullName evidence="1">Uncharacterized protein</fullName>
    </submittedName>
</protein>
<keyword evidence="2" id="KW-1185">Reference proteome</keyword>
<dbReference type="KEGG" id="bce:BCp0019"/>
<evidence type="ECO:0000313" key="2">
    <source>
        <dbReference type="Proteomes" id="UP000001417"/>
    </source>
</evidence>
<reference evidence="1 2" key="1">
    <citation type="journal article" date="2003" name="Nature">
        <title>Genome sequence of Bacillus cereus and comparative analysis with Bacillus anthracis.</title>
        <authorList>
            <person name="Ivanova N."/>
            <person name="Sorokin A."/>
            <person name="Anderson I."/>
            <person name="Galleron N."/>
            <person name="Candelon B."/>
            <person name="Kapatral V."/>
            <person name="Bhattacharyya A."/>
            <person name="Reznik G."/>
            <person name="Mikhailova N."/>
            <person name="Lapidus A."/>
            <person name="Chu L."/>
            <person name="Mazur M."/>
            <person name="Goltsman E."/>
            <person name="Larsen N."/>
            <person name="D'Souza M."/>
            <person name="Walunas T."/>
            <person name="Grechkin Y."/>
            <person name="Pusch G."/>
            <person name="Haselkorn R."/>
            <person name="Fonstein M."/>
            <person name="Ehrlich S.D."/>
            <person name="Overbeek R."/>
            <person name="Kyrpides N."/>
        </authorList>
    </citation>
    <scope>NUCLEOTIDE SEQUENCE [LARGE SCALE GENOMIC DNA]</scope>
    <source>
        <strain evidence="2">ATCC 14579 / DSM 31 / CCUG 7414 / JCM 2152 / NBRC 15305 / NCIMB 9373 / NCTC 2599 / NRRL B-3711</strain>
    </source>
</reference>
<dbReference type="GeneID" id="99621787"/>
<dbReference type="AlphaFoldDB" id="Q814D3"/>
<dbReference type="PATRIC" id="fig|226900.8.peg.23"/>
<accession>Q814D3</accession>
<dbReference type="Proteomes" id="UP000001417">
    <property type="component" value="Plasmid pBClin15"/>
</dbReference>
<name>Q814D3_BACCR</name>
<evidence type="ECO:0000313" key="1">
    <source>
        <dbReference type="EMBL" id="AAP12363.1"/>
    </source>
</evidence>
<dbReference type="HOGENOM" id="CLU_017770_0_0_9"/>
<keyword evidence="1" id="KW-0614">Plasmid</keyword>
<gene>
    <name evidence="1" type="ordered locus">BC_p0019</name>
</gene>
<dbReference type="Gene3D" id="3.90.1720.10">
    <property type="entry name" value="endopeptidase domain like (from Nostoc punctiforme)"/>
    <property type="match status" value="1"/>
</dbReference>